<proteinExistence type="predicted"/>
<keyword evidence="3" id="KW-1185">Reference proteome</keyword>
<dbReference type="EMBL" id="FQUK01000027">
    <property type="protein sequence ID" value="SHF04258.1"/>
    <property type="molecule type" value="Genomic_DNA"/>
</dbReference>
<dbReference type="AlphaFoldDB" id="A0A1M4YF31"/>
<protein>
    <submittedName>
        <fullName evidence="2">Uncharacterized protein</fullName>
    </submittedName>
</protein>
<feature type="transmembrane region" description="Helical" evidence="1">
    <location>
        <begin position="42"/>
        <end position="61"/>
    </location>
</feature>
<gene>
    <name evidence="2" type="ORF">SAMN02745204_01665</name>
</gene>
<keyword evidence="1" id="KW-0812">Transmembrane</keyword>
<keyword evidence="1" id="KW-1133">Transmembrane helix</keyword>
<organism evidence="2 3">
    <name type="scientific">Thermomonas hydrothermalis</name>
    <dbReference type="NCBI Taxonomy" id="213588"/>
    <lineage>
        <taxon>Bacteria</taxon>
        <taxon>Pseudomonadati</taxon>
        <taxon>Pseudomonadota</taxon>
        <taxon>Gammaproteobacteria</taxon>
        <taxon>Lysobacterales</taxon>
        <taxon>Lysobacteraceae</taxon>
        <taxon>Thermomonas</taxon>
    </lineage>
</organism>
<dbReference type="Proteomes" id="UP000242857">
    <property type="component" value="Unassembled WGS sequence"/>
</dbReference>
<name>A0A1M4YF31_9GAMM</name>
<accession>A0A1M4YF31</accession>
<evidence type="ECO:0000256" key="1">
    <source>
        <dbReference type="SAM" id="Phobius"/>
    </source>
</evidence>
<feature type="transmembrane region" description="Helical" evidence="1">
    <location>
        <begin position="6"/>
        <end position="30"/>
    </location>
</feature>
<reference evidence="3" key="1">
    <citation type="submission" date="2016-11" db="EMBL/GenBank/DDBJ databases">
        <authorList>
            <person name="Varghese N."/>
            <person name="Submissions S."/>
        </authorList>
    </citation>
    <scope>NUCLEOTIDE SEQUENCE [LARGE SCALE GENOMIC DNA]</scope>
    <source>
        <strain evidence="3">DSM 14834</strain>
    </source>
</reference>
<feature type="transmembrane region" description="Helical" evidence="1">
    <location>
        <begin position="81"/>
        <end position="100"/>
    </location>
</feature>
<evidence type="ECO:0000313" key="3">
    <source>
        <dbReference type="Proteomes" id="UP000242857"/>
    </source>
</evidence>
<keyword evidence="1" id="KW-0472">Membrane</keyword>
<evidence type="ECO:0000313" key="2">
    <source>
        <dbReference type="EMBL" id="SHF04258.1"/>
    </source>
</evidence>
<dbReference type="STRING" id="213588.SAMN02745204_01665"/>
<sequence length="105" mass="11121">MDADLILFLALTAFAIAIAGATALVIFWPLALVHIRDRHPALQAQLGPGAFLKPAALWWLLRAGYRTTPDRNLSGLATPARISLLVILGGVAIGGLLWMIGQALA</sequence>